<evidence type="ECO:0000256" key="2">
    <source>
        <dbReference type="ARBA" id="ARBA00023002"/>
    </source>
</evidence>
<sequence>MERWLGKVAVVTGASDGIGAEISKKLVNVGLHVVGLARNEEKLEKLCGELKSESGRFYPFKTDMTKEEDILKAFQWIEANVGPVHVLVNNAGISQNKHLFEGSTEMWKNVLDTNVIGLCVATREAVKSISPGFVDTEIGSYCNMNVPIEFAKLKVEDVADAALYVLGTPGHVQVYHNTIHKD</sequence>
<dbReference type="Pfam" id="PF00106">
    <property type="entry name" value="adh_short"/>
    <property type="match status" value="1"/>
</dbReference>
<dbReference type="GO" id="GO:0016491">
    <property type="term" value="F:oxidoreductase activity"/>
    <property type="evidence" value="ECO:0007669"/>
    <property type="project" value="UniProtKB-KW"/>
</dbReference>
<evidence type="ECO:0000313" key="3">
    <source>
        <dbReference type="EMBL" id="KAK5638689.1"/>
    </source>
</evidence>
<organism evidence="3 4">
    <name type="scientific">Pyrocoelia pectoralis</name>
    <dbReference type="NCBI Taxonomy" id="417401"/>
    <lineage>
        <taxon>Eukaryota</taxon>
        <taxon>Metazoa</taxon>
        <taxon>Ecdysozoa</taxon>
        <taxon>Arthropoda</taxon>
        <taxon>Hexapoda</taxon>
        <taxon>Insecta</taxon>
        <taxon>Pterygota</taxon>
        <taxon>Neoptera</taxon>
        <taxon>Endopterygota</taxon>
        <taxon>Coleoptera</taxon>
        <taxon>Polyphaga</taxon>
        <taxon>Elateriformia</taxon>
        <taxon>Elateroidea</taxon>
        <taxon>Lampyridae</taxon>
        <taxon>Lampyrinae</taxon>
        <taxon>Pyrocoelia</taxon>
    </lineage>
</organism>
<dbReference type="Gene3D" id="3.40.50.720">
    <property type="entry name" value="NAD(P)-binding Rossmann-like Domain"/>
    <property type="match status" value="1"/>
</dbReference>
<dbReference type="Proteomes" id="UP001329430">
    <property type="component" value="Chromosome 10"/>
</dbReference>
<gene>
    <name evidence="3" type="ORF">RI129_012984</name>
</gene>
<comment type="similarity">
    <text evidence="1">Belongs to the short-chain dehydrogenases/reductases (SDR) family.</text>
</comment>
<keyword evidence="4" id="KW-1185">Reference proteome</keyword>
<dbReference type="PANTHER" id="PTHR43115:SF4">
    <property type="entry name" value="DEHYDROGENASE_REDUCTASE SDR FAMILY MEMBER 11"/>
    <property type="match status" value="1"/>
</dbReference>
<name>A0AAN7V8B8_9COLE</name>
<keyword evidence="2" id="KW-0560">Oxidoreductase</keyword>
<dbReference type="PANTHER" id="PTHR43115">
    <property type="entry name" value="DEHYDROGENASE/REDUCTASE SDR FAMILY MEMBER 11"/>
    <property type="match status" value="1"/>
</dbReference>
<dbReference type="EMBL" id="JAVRBK010000010">
    <property type="protein sequence ID" value="KAK5638689.1"/>
    <property type="molecule type" value="Genomic_DNA"/>
</dbReference>
<dbReference type="PRINTS" id="PR00081">
    <property type="entry name" value="GDHRDH"/>
</dbReference>
<protein>
    <recommendedName>
        <fullName evidence="5">Farnesol dehydrogenase</fullName>
    </recommendedName>
</protein>
<reference evidence="3 4" key="1">
    <citation type="journal article" date="2024" name="Insects">
        <title>An Improved Chromosome-Level Genome Assembly of the Firefly Pyrocoelia pectoralis.</title>
        <authorList>
            <person name="Fu X."/>
            <person name="Meyer-Rochow V.B."/>
            <person name="Ballantyne L."/>
            <person name="Zhu X."/>
        </authorList>
    </citation>
    <scope>NUCLEOTIDE SEQUENCE [LARGE SCALE GENOMIC DNA]</scope>
    <source>
        <strain evidence="3">XCY_ONT2</strain>
    </source>
</reference>
<evidence type="ECO:0000313" key="4">
    <source>
        <dbReference type="Proteomes" id="UP001329430"/>
    </source>
</evidence>
<dbReference type="AlphaFoldDB" id="A0AAN7V8B8"/>
<proteinExistence type="inferred from homology"/>
<accession>A0AAN7V8B8</accession>
<dbReference type="InterPro" id="IPR036291">
    <property type="entry name" value="NAD(P)-bd_dom_sf"/>
</dbReference>
<comment type="caution">
    <text evidence="3">The sequence shown here is derived from an EMBL/GenBank/DDBJ whole genome shotgun (WGS) entry which is preliminary data.</text>
</comment>
<evidence type="ECO:0000256" key="1">
    <source>
        <dbReference type="ARBA" id="ARBA00006484"/>
    </source>
</evidence>
<dbReference type="SUPFAM" id="SSF51735">
    <property type="entry name" value="NAD(P)-binding Rossmann-fold domains"/>
    <property type="match status" value="1"/>
</dbReference>
<dbReference type="InterPro" id="IPR002347">
    <property type="entry name" value="SDR_fam"/>
</dbReference>
<evidence type="ECO:0008006" key="5">
    <source>
        <dbReference type="Google" id="ProtNLM"/>
    </source>
</evidence>